<reference evidence="3 4" key="1">
    <citation type="journal article" date="2019" name="Sci. Rep.">
        <title>A high-quality genome of Eragrostis curvula grass provides insights into Poaceae evolution and supports new strategies to enhance forage quality.</title>
        <authorList>
            <person name="Carballo J."/>
            <person name="Santos B.A.C.M."/>
            <person name="Zappacosta D."/>
            <person name="Garbus I."/>
            <person name="Selva J.P."/>
            <person name="Gallo C.A."/>
            <person name="Diaz A."/>
            <person name="Albertini E."/>
            <person name="Caccamo M."/>
            <person name="Echenique V."/>
        </authorList>
    </citation>
    <scope>NUCLEOTIDE SEQUENCE [LARGE SCALE GENOMIC DNA]</scope>
    <source>
        <strain evidence="4">cv. Victoria</strain>
        <tissue evidence="3">Leaf</tissue>
    </source>
</reference>
<feature type="coiled-coil region" evidence="1">
    <location>
        <begin position="353"/>
        <end position="450"/>
    </location>
</feature>
<dbReference type="EMBL" id="RWGY01000029">
    <property type="protein sequence ID" value="TVU18289.1"/>
    <property type="molecule type" value="Genomic_DNA"/>
</dbReference>
<evidence type="ECO:0000256" key="2">
    <source>
        <dbReference type="SAM" id="MobiDB-lite"/>
    </source>
</evidence>
<feature type="compositionally biased region" description="Basic and acidic residues" evidence="2">
    <location>
        <begin position="127"/>
        <end position="138"/>
    </location>
</feature>
<feature type="compositionally biased region" description="Low complexity" evidence="2">
    <location>
        <begin position="655"/>
        <end position="679"/>
    </location>
</feature>
<feature type="region of interest" description="Disordered" evidence="2">
    <location>
        <begin position="701"/>
        <end position="774"/>
    </location>
</feature>
<protein>
    <submittedName>
        <fullName evidence="3">Uncharacterized protein</fullName>
    </submittedName>
</protein>
<feature type="compositionally biased region" description="Basic and acidic residues" evidence="2">
    <location>
        <begin position="1"/>
        <end position="13"/>
    </location>
</feature>
<name>A0A5J9U3P5_9POAL</name>
<feature type="compositionally biased region" description="Low complexity" evidence="2">
    <location>
        <begin position="40"/>
        <end position="60"/>
    </location>
</feature>
<proteinExistence type="predicted"/>
<accession>A0A5J9U3P5</accession>
<feature type="non-terminal residue" evidence="3">
    <location>
        <position position="1"/>
    </location>
</feature>
<keyword evidence="1" id="KW-0175">Coiled coil</keyword>
<evidence type="ECO:0000313" key="3">
    <source>
        <dbReference type="EMBL" id="TVU18289.1"/>
    </source>
</evidence>
<dbReference type="AlphaFoldDB" id="A0A5J9U3P5"/>
<feature type="compositionally biased region" description="Basic and acidic residues" evidence="2">
    <location>
        <begin position="22"/>
        <end position="32"/>
    </location>
</feature>
<organism evidence="3 4">
    <name type="scientific">Eragrostis curvula</name>
    <name type="common">weeping love grass</name>
    <dbReference type="NCBI Taxonomy" id="38414"/>
    <lineage>
        <taxon>Eukaryota</taxon>
        <taxon>Viridiplantae</taxon>
        <taxon>Streptophyta</taxon>
        <taxon>Embryophyta</taxon>
        <taxon>Tracheophyta</taxon>
        <taxon>Spermatophyta</taxon>
        <taxon>Magnoliopsida</taxon>
        <taxon>Liliopsida</taxon>
        <taxon>Poales</taxon>
        <taxon>Poaceae</taxon>
        <taxon>PACMAD clade</taxon>
        <taxon>Chloridoideae</taxon>
        <taxon>Eragrostideae</taxon>
        <taxon>Eragrostidinae</taxon>
        <taxon>Eragrostis</taxon>
    </lineage>
</organism>
<evidence type="ECO:0000313" key="4">
    <source>
        <dbReference type="Proteomes" id="UP000324897"/>
    </source>
</evidence>
<dbReference type="Proteomes" id="UP000324897">
    <property type="component" value="Chromosome 7"/>
</dbReference>
<dbReference type="Gramene" id="TVU18289">
    <property type="protein sequence ID" value="TVU18289"/>
    <property type="gene ID" value="EJB05_34378"/>
</dbReference>
<feature type="compositionally biased region" description="Basic and acidic residues" evidence="2">
    <location>
        <begin position="701"/>
        <end position="712"/>
    </location>
</feature>
<dbReference type="Gene3D" id="1.10.287.1490">
    <property type="match status" value="1"/>
</dbReference>
<feature type="compositionally biased region" description="Low complexity" evidence="2">
    <location>
        <begin position="106"/>
        <end position="124"/>
    </location>
</feature>
<feature type="region of interest" description="Disordered" evidence="2">
    <location>
        <begin position="645"/>
        <end position="689"/>
    </location>
</feature>
<sequence>MPNDRRSSEENVRKKAKVQKSSSKDGSDKAVNEVRPQMTSAAAASEPPSKAPVSSSKNSATRSVSDKPAMSFRPPKVYNLMDVITGSKGGNQSSAKTSLVLKETPSKSLAGPAKGSSSSADAGKFMASEKAKTQDKGAKAVATAPSSAGSKAKIQDKDAEAGVIVPVAPGLKAKIQDKTQAGVHEASDEAQIQDKAVGEGAVSSCHLSLLNMSELHQMAANLGTLSDRSAVQLPLEPYVQPRGILSPSACGELFLHSVFEAMQEEFLPFDVTFDSVEAAEVSSLACDEVPANTFVMSAKAAEPFVAAANRIRLPQVEEELMSQGGDALYKSLLSSQVKTLAITHASLCQYRELSKMKSDRDTLRKDLAALETKVKEKEDALALSEKRLAELGSEKEVLVKSAEEFKAKVASLDKEVEDLDASLAKAAKNNEDLIAKIDAADQELAGLVKAEELRLADVCGQVRDALVSVGAAPDSPPEDALTEHYQGWLTANIPYVIEACRAFSKNAVQLAVRDVLHSLEAGGSDALANAVEDSFYFATTNSTPPALIGALVKFANNIDESFWNRVLSIGQQPQSEDSSDISLGEFATPKVSSVIVSEKCAAPKSSSDVSLSEFATPKASSDVVSGKCAAPESSSDVYLSEFATPEPSSHNLARSEPPIEIFSSPSDIDLSSESDSLSPVEGGEGPLIFPPGSLVAIGRVYRPDDDVFEGHRGYTKRRSRGRRPRGGSSSSRSTTKKKSSGPRRRDPPVYIEDPSSPFDAASHVERMISSGGKK</sequence>
<comment type="caution">
    <text evidence="3">The sequence shown here is derived from an EMBL/GenBank/DDBJ whole genome shotgun (WGS) entry which is preliminary data.</text>
</comment>
<keyword evidence="4" id="KW-1185">Reference proteome</keyword>
<feature type="region of interest" description="Disordered" evidence="2">
    <location>
        <begin position="1"/>
        <end position="153"/>
    </location>
</feature>
<evidence type="ECO:0000256" key="1">
    <source>
        <dbReference type="SAM" id="Coils"/>
    </source>
</evidence>
<feature type="compositionally biased region" description="Basic residues" evidence="2">
    <location>
        <begin position="713"/>
        <end position="725"/>
    </location>
</feature>
<gene>
    <name evidence="3" type="ORF">EJB05_34378</name>
</gene>